<dbReference type="Pfam" id="PF00106">
    <property type="entry name" value="adh_short"/>
    <property type="match status" value="1"/>
</dbReference>
<gene>
    <name evidence="6" type="ORF">PVAG01_01955</name>
</gene>
<evidence type="ECO:0000256" key="2">
    <source>
        <dbReference type="ARBA" id="ARBA00022857"/>
    </source>
</evidence>
<dbReference type="EMBL" id="JBFCZG010000001">
    <property type="protein sequence ID" value="KAL3428446.1"/>
    <property type="molecule type" value="Genomic_DNA"/>
</dbReference>
<dbReference type="Gene3D" id="3.40.50.720">
    <property type="entry name" value="NAD(P)-binding Rossmann-like Domain"/>
    <property type="match status" value="1"/>
</dbReference>
<evidence type="ECO:0000256" key="1">
    <source>
        <dbReference type="ARBA" id="ARBA00006484"/>
    </source>
</evidence>
<reference evidence="6 7" key="1">
    <citation type="submission" date="2024-06" db="EMBL/GenBank/DDBJ databases">
        <title>Complete genome of Phlyctema vagabunda strain 19-DSS-EL-015.</title>
        <authorList>
            <person name="Fiorenzani C."/>
        </authorList>
    </citation>
    <scope>NUCLEOTIDE SEQUENCE [LARGE SCALE GENOMIC DNA]</scope>
    <source>
        <strain evidence="6 7">19-DSS-EL-015</strain>
    </source>
</reference>
<dbReference type="PANTHER" id="PTHR44169:SF6">
    <property type="entry name" value="NADPH-DEPENDENT 1-ACYLDIHYDROXYACETONE PHOSPHATE REDUCTASE"/>
    <property type="match status" value="1"/>
</dbReference>
<organism evidence="6 7">
    <name type="scientific">Phlyctema vagabunda</name>
    <dbReference type="NCBI Taxonomy" id="108571"/>
    <lineage>
        <taxon>Eukaryota</taxon>
        <taxon>Fungi</taxon>
        <taxon>Dikarya</taxon>
        <taxon>Ascomycota</taxon>
        <taxon>Pezizomycotina</taxon>
        <taxon>Leotiomycetes</taxon>
        <taxon>Helotiales</taxon>
        <taxon>Dermateaceae</taxon>
        <taxon>Phlyctema</taxon>
    </lineage>
</organism>
<feature type="transmembrane region" description="Helical" evidence="5">
    <location>
        <begin position="240"/>
        <end position="262"/>
    </location>
</feature>
<dbReference type="InterPro" id="IPR002347">
    <property type="entry name" value="SDR_fam"/>
</dbReference>
<dbReference type="PANTHER" id="PTHR44169">
    <property type="entry name" value="NADPH-DEPENDENT 1-ACYLDIHYDROXYACETONE PHOSPHATE REDUCTASE"/>
    <property type="match status" value="1"/>
</dbReference>
<keyword evidence="3" id="KW-0560">Oxidoreductase</keyword>
<comment type="caution">
    <text evidence="6">The sequence shown here is derived from an EMBL/GenBank/DDBJ whole genome shotgun (WGS) entry which is preliminary data.</text>
</comment>
<evidence type="ECO:0000256" key="5">
    <source>
        <dbReference type="SAM" id="Phobius"/>
    </source>
</evidence>
<dbReference type="PRINTS" id="PR00080">
    <property type="entry name" value="SDRFAMILY"/>
</dbReference>
<sequence>MTSTKRTVLITGCSDGGLGAAIAVAFHNAGLHVYATARTPSKMKYLDSLGIQTLQLDVLDDASIAACVKKVPQLDILINNAGASYPMPFSDISIPEAKKLFDLNVWSYLAVTQAFLPLLIQSKGTVLNQTSLASVITVPFQSTYNASKAAIAMFSDHQRLELAPFGITVIDLKTGTVKSNIVNNLSDWGSPLPEGSLYEPARDVVEAFMGGEKFQKDADPAEPYAEWVVKNVLKKRPSHVLWYGGFYLWLTRLSLFLPVGALDGTIKKITGLDIVEKRLLK</sequence>
<keyword evidence="5" id="KW-1133">Transmembrane helix</keyword>
<dbReference type="SUPFAM" id="SSF51735">
    <property type="entry name" value="NAD(P)-binding Rossmann-fold domains"/>
    <property type="match status" value="1"/>
</dbReference>
<evidence type="ECO:0000313" key="7">
    <source>
        <dbReference type="Proteomes" id="UP001629113"/>
    </source>
</evidence>
<dbReference type="InterPro" id="IPR036291">
    <property type="entry name" value="NAD(P)-bd_dom_sf"/>
</dbReference>
<comment type="similarity">
    <text evidence="1 4">Belongs to the short-chain dehydrogenases/reductases (SDR) family.</text>
</comment>
<evidence type="ECO:0000256" key="3">
    <source>
        <dbReference type="ARBA" id="ARBA00023002"/>
    </source>
</evidence>
<accession>A0ABR4PYN8</accession>
<dbReference type="Proteomes" id="UP001629113">
    <property type="component" value="Unassembled WGS sequence"/>
</dbReference>
<evidence type="ECO:0000256" key="4">
    <source>
        <dbReference type="RuleBase" id="RU000363"/>
    </source>
</evidence>
<evidence type="ECO:0000313" key="6">
    <source>
        <dbReference type="EMBL" id="KAL3428446.1"/>
    </source>
</evidence>
<dbReference type="InterPro" id="IPR020904">
    <property type="entry name" value="Sc_DH/Rdtase_CS"/>
</dbReference>
<protein>
    <submittedName>
        <fullName evidence="6">Short chain dehydrogenase</fullName>
    </submittedName>
</protein>
<keyword evidence="5" id="KW-0812">Transmembrane</keyword>
<dbReference type="PRINTS" id="PR00081">
    <property type="entry name" value="GDHRDH"/>
</dbReference>
<dbReference type="PROSITE" id="PS00061">
    <property type="entry name" value="ADH_SHORT"/>
    <property type="match status" value="1"/>
</dbReference>
<proteinExistence type="inferred from homology"/>
<name>A0ABR4PYN8_9HELO</name>
<keyword evidence="7" id="KW-1185">Reference proteome</keyword>
<keyword evidence="5" id="KW-0472">Membrane</keyword>
<keyword evidence="2" id="KW-0521">NADP</keyword>
<dbReference type="CDD" id="cd05374">
    <property type="entry name" value="17beta-HSD-like_SDR_c"/>
    <property type="match status" value="1"/>
</dbReference>